<reference evidence="2 3" key="1">
    <citation type="submission" date="2014-07" db="EMBL/GenBank/DDBJ databases">
        <title>Draft genome sequence of Thalassospira profundimaris S25-3-2.</title>
        <authorList>
            <person name="Lai Q."/>
            <person name="Shao Z."/>
        </authorList>
    </citation>
    <scope>NUCLEOTIDE SEQUENCE [LARGE SCALE GENOMIC DNA]</scope>
    <source>
        <strain evidence="2 3">S25-3-2</strain>
    </source>
</reference>
<dbReference type="Proteomes" id="UP000252517">
    <property type="component" value="Unassembled WGS sequence"/>
</dbReference>
<evidence type="ECO:0000256" key="1">
    <source>
        <dbReference type="SAM" id="Phobius"/>
    </source>
</evidence>
<feature type="transmembrane region" description="Helical" evidence="1">
    <location>
        <begin position="33"/>
        <end position="53"/>
    </location>
</feature>
<protein>
    <submittedName>
        <fullName evidence="2">Uncharacterized protein</fullName>
    </submittedName>
</protein>
<keyword evidence="1" id="KW-0472">Membrane</keyword>
<organism evidence="2 3">
    <name type="scientific">Thalassospira profundimaris</name>
    <dbReference type="NCBI Taxonomy" id="502049"/>
    <lineage>
        <taxon>Bacteria</taxon>
        <taxon>Pseudomonadati</taxon>
        <taxon>Pseudomonadota</taxon>
        <taxon>Alphaproteobacteria</taxon>
        <taxon>Rhodospirillales</taxon>
        <taxon>Thalassospiraceae</taxon>
        <taxon>Thalassospira</taxon>
    </lineage>
</organism>
<name>A0A367WTS7_9PROT</name>
<comment type="caution">
    <text evidence="2">The sequence shown here is derived from an EMBL/GenBank/DDBJ whole genome shotgun (WGS) entry which is preliminary data.</text>
</comment>
<proteinExistence type="predicted"/>
<keyword evidence="1" id="KW-0812">Transmembrane</keyword>
<evidence type="ECO:0000313" key="2">
    <source>
        <dbReference type="EMBL" id="RCK44787.1"/>
    </source>
</evidence>
<evidence type="ECO:0000313" key="3">
    <source>
        <dbReference type="Proteomes" id="UP000252517"/>
    </source>
</evidence>
<gene>
    <name evidence="2" type="ORF">TH25_19185</name>
</gene>
<dbReference type="AlphaFoldDB" id="A0A367WTS7"/>
<dbReference type="EMBL" id="JPWH01000019">
    <property type="protein sequence ID" value="RCK44787.1"/>
    <property type="molecule type" value="Genomic_DNA"/>
</dbReference>
<sequence>MRRANVFTTQRGRQSWDRAMSLISQTKPVKKSYVLYVLLSAVFFLAIFTWVAMANPGLF</sequence>
<keyword evidence="1" id="KW-1133">Transmembrane helix</keyword>
<accession>A0A367WTS7</accession>